<dbReference type="GO" id="GO:0031080">
    <property type="term" value="C:nuclear pore outer ring"/>
    <property type="evidence" value="ECO:0007669"/>
    <property type="project" value="TreeGrafter"/>
</dbReference>
<reference evidence="10 11" key="1">
    <citation type="journal article" date="2010" name="Nature">
        <title>The Ectocarpus genome and the independent evolution of multicellularity in brown algae.</title>
        <authorList>
            <person name="Cock J.M."/>
            <person name="Sterck L."/>
            <person name="Rouze P."/>
            <person name="Scornet D."/>
            <person name="Allen A.E."/>
            <person name="Amoutzias G."/>
            <person name="Anthouard V."/>
            <person name="Artiguenave F."/>
            <person name="Aury J.M."/>
            <person name="Badger J.H."/>
            <person name="Beszteri B."/>
            <person name="Billiau K."/>
            <person name="Bonnet E."/>
            <person name="Bothwell J.H."/>
            <person name="Bowler C."/>
            <person name="Boyen C."/>
            <person name="Brownlee C."/>
            <person name="Carrano C.J."/>
            <person name="Charrier B."/>
            <person name="Cho G.Y."/>
            <person name="Coelho S.M."/>
            <person name="Collen J."/>
            <person name="Corre E."/>
            <person name="Da Silva C."/>
            <person name="Delage L."/>
            <person name="Delaroque N."/>
            <person name="Dittami S.M."/>
            <person name="Doulbeau S."/>
            <person name="Elias M."/>
            <person name="Farnham G."/>
            <person name="Gachon C.M."/>
            <person name="Gschloessl B."/>
            <person name="Heesch S."/>
            <person name="Jabbari K."/>
            <person name="Jubin C."/>
            <person name="Kawai H."/>
            <person name="Kimura K."/>
            <person name="Kloareg B."/>
            <person name="Kupper F.C."/>
            <person name="Lang D."/>
            <person name="Le Bail A."/>
            <person name="Leblanc C."/>
            <person name="Lerouge P."/>
            <person name="Lohr M."/>
            <person name="Lopez P.J."/>
            <person name="Martens C."/>
            <person name="Maumus F."/>
            <person name="Michel G."/>
            <person name="Miranda-Saavedra D."/>
            <person name="Morales J."/>
            <person name="Moreau H."/>
            <person name="Motomura T."/>
            <person name="Nagasato C."/>
            <person name="Napoli C.A."/>
            <person name="Nelson D.R."/>
            <person name="Nyvall-Collen P."/>
            <person name="Peters A.F."/>
            <person name="Pommier C."/>
            <person name="Potin P."/>
            <person name="Poulain J."/>
            <person name="Quesneville H."/>
            <person name="Read B."/>
            <person name="Rensing S.A."/>
            <person name="Ritter A."/>
            <person name="Rousvoal S."/>
            <person name="Samanta M."/>
            <person name="Samson G."/>
            <person name="Schroeder D.C."/>
            <person name="Segurens B."/>
            <person name="Strittmatter M."/>
            <person name="Tonon T."/>
            <person name="Tregear J.W."/>
            <person name="Valentin K."/>
            <person name="von Dassow P."/>
            <person name="Yamagishi T."/>
            <person name="Van de Peer Y."/>
            <person name="Wincker P."/>
        </authorList>
    </citation>
    <scope>NUCLEOTIDE SEQUENCE [LARGE SCALE GENOMIC DNA]</scope>
    <source>
        <strain evidence="11">Ec32 / CCAP1310/4</strain>
    </source>
</reference>
<evidence type="ECO:0000256" key="1">
    <source>
        <dbReference type="ARBA" id="ARBA00004567"/>
    </source>
</evidence>
<gene>
    <name evidence="10" type="ORF">Esi_0103_0012</name>
</gene>
<accession>D8LCE2</accession>
<protein>
    <recommendedName>
        <fullName evidence="9">Nuclear pore complex protein Nup85</fullName>
    </recommendedName>
</protein>
<keyword evidence="9" id="KW-0472">Membrane</keyword>
<keyword evidence="6 9" id="KW-0811">Translocation</keyword>
<keyword evidence="11" id="KW-1185">Reference proteome</keyword>
<dbReference type="PANTHER" id="PTHR13373">
    <property type="entry name" value="FROUNT PROTEIN-RELATED"/>
    <property type="match status" value="1"/>
</dbReference>
<evidence type="ECO:0000256" key="6">
    <source>
        <dbReference type="ARBA" id="ARBA00023010"/>
    </source>
</evidence>
<comment type="subunit">
    <text evidence="9">Component of the nuclear pore complex (NPC).</text>
</comment>
<dbReference type="OrthoDB" id="10381795at2759"/>
<evidence type="ECO:0000256" key="7">
    <source>
        <dbReference type="ARBA" id="ARBA00023132"/>
    </source>
</evidence>
<dbReference type="Proteomes" id="UP000002630">
    <property type="component" value="Linkage Group LG27"/>
</dbReference>
<keyword evidence="8 9" id="KW-0539">Nucleus</keyword>
<dbReference type="GO" id="GO:0017056">
    <property type="term" value="F:structural constituent of nuclear pore"/>
    <property type="evidence" value="ECO:0007669"/>
    <property type="project" value="TreeGrafter"/>
</dbReference>
<keyword evidence="3 9" id="KW-0813">Transport</keyword>
<organism evidence="10 11">
    <name type="scientific">Ectocarpus siliculosus</name>
    <name type="common">Brown alga</name>
    <name type="synonym">Conferva siliculosa</name>
    <dbReference type="NCBI Taxonomy" id="2880"/>
    <lineage>
        <taxon>Eukaryota</taxon>
        <taxon>Sar</taxon>
        <taxon>Stramenopiles</taxon>
        <taxon>Ochrophyta</taxon>
        <taxon>PX clade</taxon>
        <taxon>Phaeophyceae</taxon>
        <taxon>Ectocarpales</taxon>
        <taxon>Ectocarpaceae</taxon>
        <taxon>Ectocarpus</taxon>
    </lineage>
</organism>
<dbReference type="EMBL" id="FN647715">
    <property type="protein sequence ID" value="CBN78178.1"/>
    <property type="molecule type" value="Genomic_DNA"/>
</dbReference>
<dbReference type="GO" id="GO:0006606">
    <property type="term" value="P:protein import into nucleus"/>
    <property type="evidence" value="ECO:0007669"/>
    <property type="project" value="TreeGrafter"/>
</dbReference>
<keyword evidence="4 9" id="KW-0509">mRNA transport</keyword>
<evidence type="ECO:0000256" key="4">
    <source>
        <dbReference type="ARBA" id="ARBA00022816"/>
    </source>
</evidence>
<keyword evidence="5 9" id="KW-0653">Protein transport</keyword>
<dbReference type="InParanoid" id="D8LCE2"/>
<dbReference type="PANTHER" id="PTHR13373:SF21">
    <property type="entry name" value="NUCLEAR PORE COMPLEX PROTEIN NUP85"/>
    <property type="match status" value="1"/>
</dbReference>
<dbReference type="AlphaFoldDB" id="D8LCE2"/>
<dbReference type="GO" id="GO:0006406">
    <property type="term" value="P:mRNA export from nucleus"/>
    <property type="evidence" value="ECO:0007669"/>
    <property type="project" value="TreeGrafter"/>
</dbReference>
<keyword evidence="7 9" id="KW-0906">Nuclear pore complex</keyword>
<evidence type="ECO:0000256" key="8">
    <source>
        <dbReference type="ARBA" id="ARBA00023242"/>
    </source>
</evidence>
<comment type="similarity">
    <text evidence="2 9">Belongs to the nucleoporin Nup85 family.</text>
</comment>
<dbReference type="Pfam" id="PF07575">
    <property type="entry name" value="Nucleopor_Nup85"/>
    <property type="match status" value="1"/>
</dbReference>
<evidence type="ECO:0000256" key="3">
    <source>
        <dbReference type="ARBA" id="ARBA00022448"/>
    </source>
</evidence>
<sequence length="802" mass="83888">MQHATPVSDMDVSGAEQDIGSIIANSSSKGDAAAGAAELGYQGWAARHLVLAFHRIFAEQSERAQWGDTGDLVSESLEHRGVIFWCLTHINSNSDVASAAPTEADRRDEDVFHDGLTDFYHVWTLAEAFLLDSIPLPAAPLLRWLKMYSLSGEDEAARSELDETERVALEADAAGGSADPNPAYWDALRSLVVGVAPRRAAELLRSHPEGRDNASEVGALARQLENMPLLLREGGGGAGEDGGDDGGGAEAHLDREGFFETWTRWQKGCKAAAGRFGVVVGVGDDRGGGDVGPERRQLRWLWGVLCGERGCLVEATNTWSGFFAAVLAYERPDTRKEEVASVMRECTRVYSEHQEEAFLTKVIRDASAGAVDSILKFARDHGDTLALSVCATHLVDVLSRAKFTAVTHQQRSWFFRRLADRLRASPCGFWELAATYLSGGSSRDGGDDEDDEAGLLRELALGVVPESERATHELVEWCRARGLGEEVEAAVCRARGAAWIAKTGLSAVAMGTAVAAAEGETSSDGARVPGACGKAAYWLAKGGGWVQLERLCAEVSERLMVEVYSGVGSAADVQQAQQVVLAEADGVLAAVPPGVNGPELSFLGRYKEIADLLSAEAAGQPPPPHASGIGSSSPAAVGPGARLAGALAVDMLAPRGSCDGDAPVAGAGADEGEEASAGVTVAQVHALLAKLQALVASEHRVGSVRGVWNRSRGGPGCGGGTLATAPAPYGFCSGGGSGVEQVSEIRRALAGCLGAAMMAQNAAEAAPEAVGSGRRRGGRGDFTLLGTRRLPAEALVDPRVAV</sequence>
<dbReference type="GO" id="GO:0045893">
    <property type="term" value="P:positive regulation of DNA-templated transcription"/>
    <property type="evidence" value="ECO:0007669"/>
    <property type="project" value="TreeGrafter"/>
</dbReference>
<proteinExistence type="inferred from homology"/>
<comment type="subcellular location">
    <subcellularLocation>
        <location evidence="1 9">Nucleus</location>
        <location evidence="1 9">Nuclear pore complex</location>
    </subcellularLocation>
</comment>
<dbReference type="InterPro" id="IPR011502">
    <property type="entry name" value="Nucleoporin_Nup85"/>
</dbReference>
<name>D8LCE2_ECTSI</name>
<evidence type="ECO:0000313" key="10">
    <source>
        <dbReference type="EMBL" id="CBN78178.1"/>
    </source>
</evidence>
<evidence type="ECO:0000313" key="11">
    <source>
        <dbReference type="Proteomes" id="UP000002630"/>
    </source>
</evidence>
<comment type="function">
    <text evidence="9">Functions as a component of the nuclear pore complex (NPC).</text>
</comment>
<evidence type="ECO:0000256" key="9">
    <source>
        <dbReference type="RuleBase" id="RU365073"/>
    </source>
</evidence>
<evidence type="ECO:0000256" key="5">
    <source>
        <dbReference type="ARBA" id="ARBA00022927"/>
    </source>
</evidence>
<dbReference type="GO" id="GO:0031965">
    <property type="term" value="C:nuclear membrane"/>
    <property type="evidence" value="ECO:0007669"/>
    <property type="project" value="UniProtKB-UniRule"/>
</dbReference>
<dbReference type="EMBL" id="FN649752">
    <property type="protein sequence ID" value="CBN78178.1"/>
    <property type="molecule type" value="Genomic_DNA"/>
</dbReference>
<evidence type="ECO:0000256" key="2">
    <source>
        <dbReference type="ARBA" id="ARBA00005573"/>
    </source>
</evidence>